<feature type="region of interest" description="Disordered" evidence="1">
    <location>
        <begin position="1"/>
        <end position="32"/>
    </location>
</feature>
<dbReference type="EMBL" id="CADEAL010001854">
    <property type="protein sequence ID" value="CAB1436094.1"/>
    <property type="molecule type" value="Genomic_DNA"/>
</dbReference>
<dbReference type="Proteomes" id="UP001153269">
    <property type="component" value="Unassembled WGS sequence"/>
</dbReference>
<dbReference type="AlphaFoldDB" id="A0A9N7YT38"/>
<gene>
    <name evidence="2" type="ORF">PLEPLA_LOCUS24109</name>
</gene>
<accession>A0A9N7YT38</accession>
<evidence type="ECO:0000313" key="3">
    <source>
        <dbReference type="Proteomes" id="UP001153269"/>
    </source>
</evidence>
<name>A0A9N7YT38_PLEPL</name>
<evidence type="ECO:0000313" key="2">
    <source>
        <dbReference type="EMBL" id="CAB1436094.1"/>
    </source>
</evidence>
<sequence length="105" mass="12158">MPVDELTQPQRPLKEEKIKGHRPSGKWPKAAEKREWETIKKDLTKILEQQVGTAEKKLERMGDIIYHYGEERFGVNKRRSGKTPPTQPNLGGSKRSRYLSEREGS</sequence>
<protein>
    <submittedName>
        <fullName evidence="2">Uncharacterized protein</fullName>
    </submittedName>
</protein>
<keyword evidence="3" id="KW-1185">Reference proteome</keyword>
<feature type="region of interest" description="Disordered" evidence="1">
    <location>
        <begin position="75"/>
        <end position="105"/>
    </location>
</feature>
<reference evidence="2" key="1">
    <citation type="submission" date="2020-03" db="EMBL/GenBank/DDBJ databases">
        <authorList>
            <person name="Weist P."/>
        </authorList>
    </citation>
    <scope>NUCLEOTIDE SEQUENCE</scope>
</reference>
<evidence type="ECO:0000256" key="1">
    <source>
        <dbReference type="SAM" id="MobiDB-lite"/>
    </source>
</evidence>
<comment type="caution">
    <text evidence="2">The sequence shown here is derived from an EMBL/GenBank/DDBJ whole genome shotgun (WGS) entry which is preliminary data.</text>
</comment>
<proteinExistence type="predicted"/>
<organism evidence="2 3">
    <name type="scientific">Pleuronectes platessa</name>
    <name type="common">European plaice</name>
    <dbReference type="NCBI Taxonomy" id="8262"/>
    <lineage>
        <taxon>Eukaryota</taxon>
        <taxon>Metazoa</taxon>
        <taxon>Chordata</taxon>
        <taxon>Craniata</taxon>
        <taxon>Vertebrata</taxon>
        <taxon>Euteleostomi</taxon>
        <taxon>Actinopterygii</taxon>
        <taxon>Neopterygii</taxon>
        <taxon>Teleostei</taxon>
        <taxon>Neoteleostei</taxon>
        <taxon>Acanthomorphata</taxon>
        <taxon>Carangaria</taxon>
        <taxon>Pleuronectiformes</taxon>
        <taxon>Pleuronectoidei</taxon>
        <taxon>Pleuronectidae</taxon>
        <taxon>Pleuronectes</taxon>
    </lineage>
</organism>